<dbReference type="Proteomes" id="UP000436006">
    <property type="component" value="Unassembled WGS sequence"/>
</dbReference>
<comment type="caution">
    <text evidence="1">The sequence shown here is derived from an EMBL/GenBank/DDBJ whole genome shotgun (WGS) entry which is preliminary data.</text>
</comment>
<dbReference type="EMBL" id="WPIN01000009">
    <property type="protein sequence ID" value="MVM33036.1"/>
    <property type="molecule type" value="Genomic_DNA"/>
</dbReference>
<accession>A0A7K1SHG1</accession>
<evidence type="ECO:0000313" key="1">
    <source>
        <dbReference type="EMBL" id="MVM33036.1"/>
    </source>
</evidence>
<dbReference type="RefSeq" id="WP_157587751.1">
    <property type="nucleotide sequence ID" value="NZ_WPIN01000009.1"/>
</dbReference>
<sequence length="77" mass="9105">MINSLLTRWNYLLTSCQTYFTHWKKNQAQEYRMDSTWPGEADEIDQDQTSDVWQDTKQPSQPSGIVHEWNNTILLGN</sequence>
<dbReference type="AlphaFoldDB" id="A0A7K1SHG1"/>
<keyword evidence="2" id="KW-1185">Reference proteome</keyword>
<evidence type="ECO:0000313" key="2">
    <source>
        <dbReference type="Proteomes" id="UP000436006"/>
    </source>
</evidence>
<gene>
    <name evidence="1" type="ORF">GO755_23550</name>
</gene>
<organism evidence="1 2">
    <name type="scientific">Spirosoma arboris</name>
    <dbReference type="NCBI Taxonomy" id="2682092"/>
    <lineage>
        <taxon>Bacteria</taxon>
        <taxon>Pseudomonadati</taxon>
        <taxon>Bacteroidota</taxon>
        <taxon>Cytophagia</taxon>
        <taxon>Cytophagales</taxon>
        <taxon>Cytophagaceae</taxon>
        <taxon>Spirosoma</taxon>
    </lineage>
</organism>
<protein>
    <submittedName>
        <fullName evidence="1">Uncharacterized protein</fullName>
    </submittedName>
</protein>
<name>A0A7K1SHG1_9BACT</name>
<reference evidence="1 2" key="1">
    <citation type="submission" date="2019-12" db="EMBL/GenBank/DDBJ databases">
        <title>Spirosoma sp. HMF4905 genome sequencing and assembly.</title>
        <authorList>
            <person name="Kang H."/>
            <person name="Cha I."/>
            <person name="Kim H."/>
            <person name="Joh K."/>
        </authorList>
    </citation>
    <scope>NUCLEOTIDE SEQUENCE [LARGE SCALE GENOMIC DNA]</scope>
    <source>
        <strain evidence="1 2">HMF4905</strain>
    </source>
</reference>
<proteinExistence type="predicted"/>